<keyword evidence="10" id="KW-0249">Electron transport</keyword>
<keyword evidence="11" id="KW-0496">Mitochondrion</keyword>
<dbReference type="OMA" id="SRCFAYW"/>
<proteinExistence type="inferred from homology"/>
<dbReference type="GO" id="GO:0005758">
    <property type="term" value="C:mitochondrial intermembrane space"/>
    <property type="evidence" value="ECO:0007669"/>
    <property type="project" value="UniProtKB-SubCell"/>
</dbReference>
<evidence type="ECO:0000256" key="1">
    <source>
        <dbReference type="ARBA" id="ARBA00003195"/>
    </source>
</evidence>
<evidence type="ECO:0000256" key="9">
    <source>
        <dbReference type="ARBA" id="ARBA00022792"/>
    </source>
</evidence>
<evidence type="ECO:0000256" key="10">
    <source>
        <dbReference type="ARBA" id="ARBA00022982"/>
    </source>
</evidence>
<dbReference type="EMBL" id="VFQX01000002">
    <property type="protein sequence ID" value="KAF0984465.1"/>
    <property type="molecule type" value="Genomic_DNA"/>
</dbReference>
<dbReference type="Pfam" id="PF10200">
    <property type="entry name" value="Ndufs5"/>
    <property type="match status" value="1"/>
</dbReference>
<evidence type="ECO:0000256" key="8">
    <source>
        <dbReference type="ARBA" id="ARBA00022660"/>
    </source>
</evidence>
<sequence>MSSGYGVRTKNGRCYNLWMDYRSCMYHTDQPKNCSTNLEDFVECLHHYKESEWHKRVEKKIYEKREENQNLLLKAAKAKSGETSSHHH</sequence>
<dbReference type="GO" id="GO:0005743">
    <property type="term" value="C:mitochondrial inner membrane"/>
    <property type="evidence" value="ECO:0007669"/>
    <property type="project" value="UniProtKB-SubCell"/>
</dbReference>
<evidence type="ECO:0000256" key="5">
    <source>
        <dbReference type="ARBA" id="ARBA00011261"/>
    </source>
</evidence>
<comment type="function">
    <text evidence="1">Accessory subunit of the mitochondrial membrane respiratory chain NADH dehydrogenase (Complex I), that is believed not to be involved in catalysis. Complex I functions in the transfer of electrons from NADH to the respiratory chain. The immediate electron acceptor for the enzyme is believed to be ubiquinone.</text>
</comment>
<keyword evidence="12" id="KW-0472">Membrane</keyword>
<dbReference type="RefSeq" id="XP_044569178.1">
    <property type="nucleotide sequence ID" value="XM_044706966.1"/>
</dbReference>
<feature type="disulfide bond" evidence="16">
    <location>
        <begin position="14"/>
        <end position="44"/>
    </location>
</feature>
<evidence type="ECO:0000256" key="16">
    <source>
        <dbReference type="PIRSR" id="PIRSR619342-50"/>
    </source>
</evidence>
<comment type="caution">
    <text evidence="17">The sequence shown here is derived from an EMBL/GenBank/DDBJ whole genome shotgun (WGS) entry which is preliminary data.</text>
</comment>
<dbReference type="InterPro" id="IPR019342">
    <property type="entry name" value="NADH_UbQ_OxRdtase_FeS-su5"/>
</dbReference>
<evidence type="ECO:0000256" key="6">
    <source>
        <dbReference type="ARBA" id="ARBA00013482"/>
    </source>
</evidence>
<comment type="subcellular location">
    <subcellularLocation>
        <location evidence="3">Mitochondrion inner membrane</location>
        <topology evidence="3">Peripheral membrane protein</topology>
    </subcellularLocation>
    <subcellularLocation>
        <location evidence="2">Mitochondrion intermembrane space</location>
    </subcellularLocation>
</comment>
<comment type="subunit">
    <text evidence="5">Mammalian complex I is composed of 45 different subunits. This is a component of the iron-sulfur (IP) fragment of the enzyme.</text>
</comment>
<dbReference type="Proteomes" id="UP000444721">
    <property type="component" value="Unassembled WGS sequence"/>
</dbReference>
<keyword evidence="8" id="KW-0679">Respiratory chain</keyword>
<evidence type="ECO:0000256" key="3">
    <source>
        <dbReference type="ARBA" id="ARBA00004637"/>
    </source>
</evidence>
<feature type="disulfide bond" evidence="16">
    <location>
        <begin position="24"/>
        <end position="34"/>
    </location>
</feature>
<evidence type="ECO:0000256" key="2">
    <source>
        <dbReference type="ARBA" id="ARBA00004569"/>
    </source>
</evidence>
<keyword evidence="7" id="KW-0813">Transport</keyword>
<comment type="similarity">
    <text evidence="4">Belongs to the complex I NDUFS5 subunit family.</text>
</comment>
<evidence type="ECO:0000256" key="4">
    <source>
        <dbReference type="ARBA" id="ARBA00007372"/>
    </source>
</evidence>
<gene>
    <name evidence="17" type="ORF">FDP41_000364</name>
</gene>
<dbReference type="CDD" id="cd24141">
    <property type="entry name" value="NDUFS5-like"/>
    <property type="match status" value="1"/>
</dbReference>
<evidence type="ECO:0000313" key="18">
    <source>
        <dbReference type="Proteomes" id="UP000444721"/>
    </source>
</evidence>
<dbReference type="GO" id="GO:0032981">
    <property type="term" value="P:mitochondrial respiratory chain complex I assembly"/>
    <property type="evidence" value="ECO:0007669"/>
    <property type="project" value="TreeGrafter"/>
</dbReference>
<evidence type="ECO:0000256" key="14">
    <source>
        <dbReference type="ARBA" id="ARBA00031222"/>
    </source>
</evidence>
<name>A0A6A5CGR2_NAEFO</name>
<dbReference type="AlphaFoldDB" id="A0A6A5CGR2"/>
<keyword evidence="13 16" id="KW-1015">Disulfide bond</keyword>
<keyword evidence="9" id="KW-0999">Mitochondrion inner membrane</keyword>
<evidence type="ECO:0000313" key="17">
    <source>
        <dbReference type="EMBL" id="KAF0984465.1"/>
    </source>
</evidence>
<keyword evidence="18" id="KW-1185">Reference proteome</keyword>
<evidence type="ECO:0000256" key="7">
    <source>
        <dbReference type="ARBA" id="ARBA00022448"/>
    </source>
</evidence>
<evidence type="ECO:0000256" key="12">
    <source>
        <dbReference type="ARBA" id="ARBA00023136"/>
    </source>
</evidence>
<dbReference type="PANTHER" id="PTHR15224">
    <property type="entry name" value="NADH DEHYDROGENASE [UBIQUINONE] IRON-SULFUR PROTEIN 5"/>
    <property type="match status" value="1"/>
</dbReference>
<evidence type="ECO:0000256" key="13">
    <source>
        <dbReference type="ARBA" id="ARBA00023157"/>
    </source>
</evidence>
<accession>A0A6A5CGR2</accession>
<dbReference type="PANTHER" id="PTHR15224:SF1">
    <property type="entry name" value="NADH DEHYDROGENASE [UBIQUINONE] IRON-SULFUR PROTEIN 5"/>
    <property type="match status" value="1"/>
</dbReference>
<dbReference type="VEuPathDB" id="AmoebaDB:FDP41_000364"/>
<evidence type="ECO:0000256" key="15">
    <source>
        <dbReference type="ARBA" id="ARBA00032739"/>
    </source>
</evidence>
<evidence type="ECO:0000256" key="11">
    <source>
        <dbReference type="ARBA" id="ARBA00023128"/>
    </source>
</evidence>
<dbReference type="GeneID" id="68107582"/>
<organism evidence="17 18">
    <name type="scientific">Naegleria fowleri</name>
    <name type="common">Brain eating amoeba</name>
    <dbReference type="NCBI Taxonomy" id="5763"/>
    <lineage>
        <taxon>Eukaryota</taxon>
        <taxon>Discoba</taxon>
        <taxon>Heterolobosea</taxon>
        <taxon>Tetramitia</taxon>
        <taxon>Eutetramitia</taxon>
        <taxon>Vahlkampfiidae</taxon>
        <taxon>Naegleria</taxon>
    </lineage>
</organism>
<reference evidence="17 18" key="1">
    <citation type="journal article" date="2019" name="Sci. Rep.">
        <title>Nanopore sequencing improves the draft genome of the human pathogenic amoeba Naegleria fowleri.</title>
        <authorList>
            <person name="Liechti N."/>
            <person name="Schurch N."/>
            <person name="Bruggmann R."/>
            <person name="Wittwer M."/>
        </authorList>
    </citation>
    <scope>NUCLEOTIDE SEQUENCE [LARGE SCALE GENOMIC DNA]</scope>
    <source>
        <strain evidence="17 18">ATCC 30894</strain>
    </source>
</reference>
<dbReference type="OrthoDB" id="9992197at2759"/>
<protein>
    <recommendedName>
        <fullName evidence="6">NADH dehydrogenase [ubiquinone] iron-sulfur protein 5</fullName>
    </recommendedName>
    <alternativeName>
        <fullName evidence="14">Complex I-15 kDa</fullName>
    </alternativeName>
    <alternativeName>
        <fullName evidence="15">NADH-ubiquinone oxidoreductase 15 kDa subunit</fullName>
    </alternativeName>
</protein>